<dbReference type="Pfam" id="PF18702">
    <property type="entry name" value="DUF5642"/>
    <property type="match status" value="1"/>
</dbReference>
<organism evidence="3 4">
    <name type="scientific">Mycolicibacterium crocinum</name>
    <dbReference type="NCBI Taxonomy" id="388459"/>
    <lineage>
        <taxon>Bacteria</taxon>
        <taxon>Bacillati</taxon>
        <taxon>Actinomycetota</taxon>
        <taxon>Actinomycetes</taxon>
        <taxon>Mycobacteriales</taxon>
        <taxon>Mycobacteriaceae</taxon>
        <taxon>Mycolicibacterium</taxon>
    </lineage>
</organism>
<evidence type="ECO:0000313" key="4">
    <source>
        <dbReference type="Proteomes" id="UP001055337"/>
    </source>
</evidence>
<dbReference type="EMBL" id="CP092362">
    <property type="protein sequence ID" value="ULN40629.1"/>
    <property type="molecule type" value="Genomic_DNA"/>
</dbReference>
<dbReference type="PROSITE" id="PS51257">
    <property type="entry name" value="PROKAR_LIPOPROTEIN"/>
    <property type="match status" value="1"/>
</dbReference>
<evidence type="ECO:0000256" key="1">
    <source>
        <dbReference type="SAM" id="SignalP"/>
    </source>
</evidence>
<keyword evidence="4" id="KW-1185">Reference proteome</keyword>
<accession>A0ABY3TMN5</accession>
<sequence length="222" mass="22840">MATMLKPGAVIAVLVAGLLTACSSAAPTEPKADIAKVTTLKSSFGPDFTISEVAKTGIDPQVLAGQKLPDGLTFDPPSCAKYATGQLVPQGTQGNMAAVSAEGQGNRFIVIAVETNSAVPVTEPGPDCKKVTFSGATMRGLVESVEAPTIDGAKTLGVHRVLQAVVNNQARTGETYNYSAHFGVYQVIVSANPLVVPDKPVVPVNTGRARDLLVAGVNAIRS</sequence>
<feature type="signal peptide" evidence="1">
    <location>
        <begin position="1"/>
        <end position="25"/>
    </location>
</feature>
<feature type="chain" id="PRO_5046249810" evidence="1">
    <location>
        <begin position="26"/>
        <end position="222"/>
    </location>
</feature>
<evidence type="ECO:0000313" key="3">
    <source>
        <dbReference type="EMBL" id="ULN40629.1"/>
    </source>
</evidence>
<gene>
    <name evidence="3" type="ORF">MI149_23750</name>
</gene>
<proteinExistence type="predicted"/>
<name>A0ABY3TMN5_9MYCO</name>
<protein>
    <submittedName>
        <fullName evidence="3">DUF5642 family protein</fullName>
    </submittedName>
</protein>
<feature type="domain" description="DUF5642" evidence="2">
    <location>
        <begin position="33"/>
        <end position="221"/>
    </location>
</feature>
<reference evidence="3" key="1">
    <citation type="submission" date="2022-08" db="EMBL/GenBank/DDBJ databases">
        <title>Whole genome sequencing of non-tuberculosis mycobacteria type-strains.</title>
        <authorList>
            <person name="Igarashi Y."/>
            <person name="Osugi A."/>
            <person name="Mitarai S."/>
        </authorList>
    </citation>
    <scope>NUCLEOTIDE SEQUENCE</scope>
    <source>
        <strain evidence="3">JCM 16369</strain>
    </source>
</reference>
<evidence type="ECO:0000259" key="2">
    <source>
        <dbReference type="Pfam" id="PF18702"/>
    </source>
</evidence>
<keyword evidence="1" id="KW-0732">Signal</keyword>
<dbReference type="InterPro" id="IPR041313">
    <property type="entry name" value="DUF5642"/>
</dbReference>
<dbReference type="Proteomes" id="UP001055337">
    <property type="component" value="Chromosome"/>
</dbReference>